<proteinExistence type="predicted"/>
<evidence type="ECO:0000313" key="2">
    <source>
        <dbReference type="Proteomes" id="UP000077667"/>
    </source>
</evidence>
<dbReference type="Proteomes" id="UP000077667">
    <property type="component" value="Chromosome"/>
</dbReference>
<accession>A0A1A9I4L4</accession>
<protein>
    <submittedName>
        <fullName evidence="1">Uncharacterized protein</fullName>
    </submittedName>
</protein>
<dbReference type="EMBL" id="CP015772">
    <property type="protein sequence ID" value="ANH81989.1"/>
    <property type="molecule type" value="Genomic_DNA"/>
</dbReference>
<dbReference type="KEGG" id="nia:A8C56_14330"/>
<evidence type="ECO:0000313" key="1">
    <source>
        <dbReference type="EMBL" id="ANH81989.1"/>
    </source>
</evidence>
<reference evidence="1 2" key="1">
    <citation type="submission" date="2016-05" db="EMBL/GenBank/DDBJ databases">
        <title>Niabella ginsenosidivorans BS26 whole genome sequencing.</title>
        <authorList>
            <person name="Im W.T."/>
            <person name="Siddiqi M.Z."/>
        </authorList>
    </citation>
    <scope>NUCLEOTIDE SEQUENCE [LARGE SCALE GENOMIC DNA]</scope>
    <source>
        <strain evidence="1 2">BS26</strain>
    </source>
</reference>
<name>A0A1A9I4L4_9BACT</name>
<dbReference type="AlphaFoldDB" id="A0A1A9I4L4"/>
<gene>
    <name evidence="1" type="ORF">A8C56_14330</name>
</gene>
<keyword evidence="2" id="KW-1185">Reference proteome</keyword>
<sequence length="87" mass="9470">MQNLFLIIMSNVMHVYQTLTYHCPISLITRSVTSKSNDMPSGHSTSISLLFHTLVLDKHTSSAKKADAGTAVQASVARMPIVVIVLT</sequence>
<organism evidence="1 2">
    <name type="scientific">Niabella ginsenosidivorans</name>
    <dbReference type="NCBI Taxonomy" id="1176587"/>
    <lineage>
        <taxon>Bacteria</taxon>
        <taxon>Pseudomonadati</taxon>
        <taxon>Bacteroidota</taxon>
        <taxon>Chitinophagia</taxon>
        <taxon>Chitinophagales</taxon>
        <taxon>Chitinophagaceae</taxon>
        <taxon>Niabella</taxon>
    </lineage>
</organism>